<name>A0AAV0AHE3_PHAPC</name>
<dbReference type="GO" id="GO:0043139">
    <property type="term" value="F:5'-3' DNA helicase activity"/>
    <property type="evidence" value="ECO:0007669"/>
    <property type="project" value="UniProtKB-EC"/>
</dbReference>
<evidence type="ECO:0000313" key="26">
    <source>
        <dbReference type="Proteomes" id="UP001153365"/>
    </source>
</evidence>
<dbReference type="GO" id="GO:0005634">
    <property type="term" value="C:nucleus"/>
    <property type="evidence" value="ECO:0007669"/>
    <property type="project" value="UniProtKB-SubCell"/>
</dbReference>
<evidence type="ECO:0000256" key="21">
    <source>
        <dbReference type="ARBA" id="ARBA00048954"/>
    </source>
</evidence>
<evidence type="ECO:0000256" key="18">
    <source>
        <dbReference type="ARBA" id="ARBA00044998"/>
    </source>
</evidence>
<dbReference type="InterPro" id="IPR045028">
    <property type="entry name" value="DinG/Rad3-like"/>
</dbReference>
<evidence type="ECO:0000256" key="16">
    <source>
        <dbReference type="ARBA" id="ARBA00029709"/>
    </source>
</evidence>
<dbReference type="Pfam" id="PF06733">
    <property type="entry name" value="DEAD_2"/>
    <property type="match status" value="1"/>
</dbReference>
<evidence type="ECO:0000256" key="11">
    <source>
        <dbReference type="ARBA" id="ARBA00023004"/>
    </source>
</evidence>
<keyword evidence="26" id="KW-1185">Reference proteome</keyword>
<dbReference type="NCBIfam" id="TIGR00604">
    <property type="entry name" value="rad3"/>
    <property type="match status" value="1"/>
</dbReference>
<evidence type="ECO:0000256" key="5">
    <source>
        <dbReference type="ARBA" id="ARBA00017386"/>
    </source>
</evidence>
<dbReference type="InterPro" id="IPR014013">
    <property type="entry name" value="Helic_SF1/SF2_ATP-bd_DinG/Rad3"/>
</dbReference>
<evidence type="ECO:0000256" key="13">
    <source>
        <dbReference type="ARBA" id="ARBA00023235"/>
    </source>
</evidence>
<proteinExistence type="inferred from homology"/>
<dbReference type="InterPro" id="IPR027417">
    <property type="entry name" value="P-loop_NTPase"/>
</dbReference>
<dbReference type="PANTHER" id="PTHR11472:SF41">
    <property type="entry name" value="ATP-DEPENDENT DNA HELICASE DDX11-RELATED"/>
    <property type="match status" value="1"/>
</dbReference>
<evidence type="ECO:0000256" key="23">
    <source>
        <dbReference type="SAM" id="MobiDB-lite"/>
    </source>
</evidence>
<evidence type="ECO:0000256" key="6">
    <source>
        <dbReference type="ARBA" id="ARBA00022723"/>
    </source>
</evidence>
<dbReference type="Gene3D" id="3.40.50.300">
    <property type="entry name" value="P-loop containing nucleotide triphosphate hydrolases"/>
    <property type="match status" value="3"/>
</dbReference>
<dbReference type="EC" id="5.6.2.3" evidence="17"/>
<keyword evidence="11" id="KW-0408">Iron</keyword>
<dbReference type="EMBL" id="CALTRL010000210">
    <property type="protein sequence ID" value="CAH7667177.1"/>
    <property type="molecule type" value="Genomic_DNA"/>
</dbReference>
<protein>
    <recommendedName>
        <fullName evidence="5">ATP-dependent DNA helicase CHL1</fullName>
        <ecNumber evidence="17">5.6.2.3</ecNumber>
    </recommendedName>
    <alternativeName>
        <fullName evidence="4">ATP-dependent DNA helicase chl1</fullName>
    </alternativeName>
    <alternativeName>
        <fullName evidence="16">Chromosome loss protein 1</fullName>
    </alternativeName>
    <alternativeName>
        <fullName evidence="18 19">DNA 5'-3' helicase CHL1</fullName>
    </alternativeName>
</protein>
<dbReference type="InterPro" id="IPR013020">
    <property type="entry name" value="Rad3/Chl1-like"/>
</dbReference>
<evidence type="ECO:0000256" key="7">
    <source>
        <dbReference type="ARBA" id="ARBA00022741"/>
    </source>
</evidence>
<feature type="domain" description="Helicase ATP-binding" evidence="24">
    <location>
        <begin position="9"/>
        <end position="410"/>
    </location>
</feature>
<evidence type="ECO:0000256" key="2">
    <source>
        <dbReference type="ARBA" id="ARBA00004123"/>
    </source>
</evidence>
<keyword evidence="13" id="KW-0413">Isomerase</keyword>
<evidence type="ECO:0000256" key="15">
    <source>
        <dbReference type="ARBA" id="ARBA00023306"/>
    </source>
</evidence>
<sequence length="781" mass="89208">MIENFEQTVPDDFRFPFEPYHTQTDFMRKLFEVIEQGKVGIFESPTGTGKSLSIICSTLSWLESNHNRITEETIRNLISNLRRELPDEPEWVILHEVDRKKRELLEDEEILEKRLEMIRKQEVTSKRRFEQQFPESGHPSKKRKTLSTQELSDDEFAPDDEPNEEEEVGPDGLPRGVQRILDQHNESKARRNQEAEAEPDCRKVYFTSRTHSQLSQFTGELRKTSFSDTIRTIPLGSRLNLCINRDVKNKAKSLEAINETCLELQKAGKNCPHLPPMEDQDRMIQFRDHALAKIHDIEELAELGRSKNCCPYYASRKAVRQAQVVTLPYNLLLQPSARNSLGIKLEDNIVVIDEAHNLIDNILAIHSVSLSNLQIDNTKRVFAVYIKRFAKKLKGSNLVHLKHLVRIFDCLLKFCSSWSDGTSGKNQRQEEIFTISNVLEKSRVLDQLNVLELQKYLRESKIINKVAGYSSKLEQDKNSESFDKAHQTRSNFITVFYKIQSFISALSNNDKDGRVLITREMTNDQQNPILRIKYQLLNPSSSFQDIVTQSRSVILAGGTMAPMKDFHDQLFNFVEPQRIVDFSCSHIVPDENLLVRAVTKGPGGTRLELKFSSKTDTKLLDELGQSLVNVCNVVNHGVVCFLPSYKMLEIMTERWKQTGLWDRLRGKKQISVEPTSSADVERTLSSYASVIGSPPKPLTGALMLAVVGGKLSEGINFSNDLCRAVIVMGVPFPNSQSPEVRERVKYVESLNGGKKEAGIEFYANLAFKAVVECFLFFFFFF</sequence>
<evidence type="ECO:0000256" key="14">
    <source>
        <dbReference type="ARBA" id="ARBA00023242"/>
    </source>
</evidence>
<keyword evidence="14" id="KW-0539">Nucleus</keyword>
<dbReference type="GO" id="GO:0016818">
    <property type="term" value="F:hydrolase activity, acting on acid anhydrides, in phosphorus-containing anhydrides"/>
    <property type="evidence" value="ECO:0007669"/>
    <property type="project" value="InterPro"/>
</dbReference>
<evidence type="ECO:0000256" key="8">
    <source>
        <dbReference type="ARBA" id="ARBA00022801"/>
    </source>
</evidence>
<feature type="coiled-coil region" evidence="22">
    <location>
        <begin position="94"/>
        <end position="121"/>
    </location>
</feature>
<comment type="similarity">
    <text evidence="3">Belongs to the DEAD box helicase family. DEAH subfamily. DDX11/CHL1 sub-subfamily.</text>
</comment>
<feature type="region of interest" description="Disordered" evidence="23">
    <location>
        <begin position="124"/>
        <end position="176"/>
    </location>
</feature>
<dbReference type="SMART" id="SM00488">
    <property type="entry name" value="DEXDc2"/>
    <property type="match status" value="1"/>
</dbReference>
<keyword evidence="12" id="KW-0411">Iron-sulfur</keyword>
<evidence type="ECO:0000256" key="3">
    <source>
        <dbReference type="ARBA" id="ARBA00008435"/>
    </source>
</evidence>
<dbReference type="AlphaFoldDB" id="A0AAV0AHE3"/>
<dbReference type="GO" id="GO:0051536">
    <property type="term" value="F:iron-sulfur cluster binding"/>
    <property type="evidence" value="ECO:0007669"/>
    <property type="project" value="UniProtKB-KW"/>
</dbReference>
<dbReference type="SUPFAM" id="SSF52540">
    <property type="entry name" value="P-loop containing nucleoside triphosphate hydrolases"/>
    <property type="match status" value="1"/>
</dbReference>
<reference evidence="25" key="1">
    <citation type="submission" date="2022-06" db="EMBL/GenBank/DDBJ databases">
        <authorList>
            <consortium name="SYNGENTA / RWTH Aachen University"/>
        </authorList>
    </citation>
    <scope>NUCLEOTIDE SEQUENCE</scope>
</reference>
<comment type="caution">
    <text evidence="25">The sequence shown here is derived from an EMBL/GenBank/DDBJ whole genome shotgun (WGS) entry which is preliminary data.</text>
</comment>
<keyword evidence="10" id="KW-0067">ATP-binding</keyword>
<evidence type="ECO:0000256" key="1">
    <source>
        <dbReference type="ARBA" id="ARBA00001966"/>
    </source>
</evidence>
<dbReference type="InterPro" id="IPR006554">
    <property type="entry name" value="Helicase-like_DEXD_c2"/>
</dbReference>
<evidence type="ECO:0000256" key="4">
    <source>
        <dbReference type="ARBA" id="ARBA00016387"/>
    </source>
</evidence>
<keyword evidence="9" id="KW-0347">Helicase</keyword>
<evidence type="ECO:0000259" key="24">
    <source>
        <dbReference type="PROSITE" id="PS51193"/>
    </source>
</evidence>
<organism evidence="25 26">
    <name type="scientific">Phakopsora pachyrhizi</name>
    <name type="common">Asian soybean rust disease fungus</name>
    <dbReference type="NCBI Taxonomy" id="170000"/>
    <lineage>
        <taxon>Eukaryota</taxon>
        <taxon>Fungi</taxon>
        <taxon>Dikarya</taxon>
        <taxon>Basidiomycota</taxon>
        <taxon>Pucciniomycotina</taxon>
        <taxon>Pucciniomycetes</taxon>
        <taxon>Pucciniales</taxon>
        <taxon>Phakopsoraceae</taxon>
        <taxon>Phakopsora</taxon>
    </lineage>
</organism>
<comment type="catalytic activity">
    <reaction evidence="21">
        <text>ATP + H2O = ADP + phosphate + H(+)</text>
        <dbReference type="Rhea" id="RHEA:13065"/>
        <dbReference type="ChEBI" id="CHEBI:15377"/>
        <dbReference type="ChEBI" id="CHEBI:15378"/>
        <dbReference type="ChEBI" id="CHEBI:30616"/>
        <dbReference type="ChEBI" id="CHEBI:43474"/>
        <dbReference type="ChEBI" id="CHEBI:456216"/>
        <dbReference type="EC" id="5.6.2.3"/>
    </reaction>
</comment>
<dbReference type="GO" id="GO:0003677">
    <property type="term" value="F:DNA binding"/>
    <property type="evidence" value="ECO:0007669"/>
    <property type="project" value="InterPro"/>
</dbReference>
<dbReference type="InterPro" id="IPR010614">
    <property type="entry name" value="RAD3-like_helicase_DEAD"/>
</dbReference>
<dbReference type="GO" id="GO:0005524">
    <property type="term" value="F:ATP binding"/>
    <property type="evidence" value="ECO:0007669"/>
    <property type="project" value="UniProtKB-KW"/>
</dbReference>
<evidence type="ECO:0000313" key="25">
    <source>
        <dbReference type="EMBL" id="CAH7667177.1"/>
    </source>
</evidence>
<keyword evidence="6" id="KW-0479">Metal-binding</keyword>
<dbReference type="Pfam" id="PF13307">
    <property type="entry name" value="Helicase_C_2"/>
    <property type="match status" value="1"/>
</dbReference>
<evidence type="ECO:0000256" key="20">
    <source>
        <dbReference type="ARBA" id="ARBA00045702"/>
    </source>
</evidence>
<evidence type="ECO:0000256" key="22">
    <source>
        <dbReference type="SAM" id="Coils"/>
    </source>
</evidence>
<comment type="function">
    <text evidence="20">ATP-dependent DNA helicase important for chromosome transmission and normal cell cycle progression in G(2)/M. May have a role in changing DNA topology to allow the loading of proteins involved in maintaining sister chromatid cohesion in the vicinity of the centromeres. Has a specific role in chromosome segregation during meiosis II.</text>
</comment>
<dbReference type="PROSITE" id="PS51193">
    <property type="entry name" value="HELICASE_ATP_BIND_2"/>
    <property type="match status" value="1"/>
</dbReference>
<accession>A0AAV0AHE3</accession>
<feature type="compositionally biased region" description="Acidic residues" evidence="23">
    <location>
        <begin position="151"/>
        <end position="169"/>
    </location>
</feature>
<dbReference type="GO" id="GO:0006139">
    <property type="term" value="P:nucleobase-containing compound metabolic process"/>
    <property type="evidence" value="ECO:0007669"/>
    <property type="project" value="InterPro"/>
</dbReference>
<dbReference type="Proteomes" id="UP001153365">
    <property type="component" value="Unassembled WGS sequence"/>
</dbReference>
<comment type="cofactor">
    <cofactor evidence="1">
        <name>[4Fe-4S] cluster</name>
        <dbReference type="ChEBI" id="CHEBI:49883"/>
    </cofactor>
</comment>
<evidence type="ECO:0000256" key="17">
    <source>
        <dbReference type="ARBA" id="ARBA00044969"/>
    </source>
</evidence>
<evidence type="ECO:0000256" key="19">
    <source>
        <dbReference type="ARBA" id="ARBA00045008"/>
    </source>
</evidence>
<comment type="subcellular location">
    <subcellularLocation>
        <location evidence="2">Nucleus</location>
    </subcellularLocation>
</comment>
<evidence type="ECO:0000256" key="12">
    <source>
        <dbReference type="ARBA" id="ARBA00023014"/>
    </source>
</evidence>
<dbReference type="PANTHER" id="PTHR11472">
    <property type="entry name" value="DNA REPAIR DEAD HELICASE RAD3/XP-D SUBFAMILY MEMBER"/>
    <property type="match status" value="1"/>
</dbReference>
<gene>
    <name evidence="25" type="ORF">PPACK8108_LOCUS1568</name>
</gene>
<dbReference type="InterPro" id="IPR006555">
    <property type="entry name" value="ATP-dep_Helicase_C"/>
</dbReference>
<keyword evidence="15" id="KW-0131">Cell cycle</keyword>
<keyword evidence="22" id="KW-0175">Coiled coil</keyword>
<dbReference type="SMART" id="SM00491">
    <property type="entry name" value="HELICc2"/>
    <property type="match status" value="1"/>
</dbReference>
<keyword evidence="8" id="KW-0378">Hydrolase</keyword>
<dbReference type="GO" id="GO:0046872">
    <property type="term" value="F:metal ion binding"/>
    <property type="evidence" value="ECO:0007669"/>
    <property type="project" value="UniProtKB-KW"/>
</dbReference>
<dbReference type="GO" id="GO:0034085">
    <property type="term" value="P:establishment of sister chromatid cohesion"/>
    <property type="evidence" value="ECO:0007669"/>
    <property type="project" value="TreeGrafter"/>
</dbReference>
<keyword evidence="7" id="KW-0547">Nucleotide-binding</keyword>
<evidence type="ECO:0000256" key="9">
    <source>
        <dbReference type="ARBA" id="ARBA00022806"/>
    </source>
</evidence>
<evidence type="ECO:0000256" key="10">
    <source>
        <dbReference type="ARBA" id="ARBA00022840"/>
    </source>
</evidence>